<evidence type="ECO:0000256" key="11">
    <source>
        <dbReference type="PIRSR" id="PIRSR600243-1"/>
    </source>
</evidence>
<evidence type="ECO:0000256" key="1">
    <source>
        <dbReference type="ARBA" id="ARBA00001198"/>
    </source>
</evidence>
<dbReference type="Pfam" id="PF00227">
    <property type="entry name" value="Proteasome"/>
    <property type="match status" value="1"/>
</dbReference>
<dbReference type="SUPFAM" id="SSF56235">
    <property type="entry name" value="N-terminal nucleophile aminohydrolases (Ntn hydrolases)"/>
    <property type="match status" value="1"/>
</dbReference>
<dbReference type="HAMAP" id="MF_02113_B">
    <property type="entry name" value="Proteasome_B_B"/>
    <property type="match status" value="1"/>
</dbReference>
<reference evidence="12 13" key="1">
    <citation type="submission" date="2020-07" db="EMBL/GenBank/DDBJ databases">
        <title>Sequencing the genomes of 1000 actinobacteria strains.</title>
        <authorList>
            <person name="Klenk H.-P."/>
        </authorList>
    </citation>
    <scope>NUCLEOTIDE SEQUENCE [LARGE SCALE GENOMIC DNA]</scope>
    <source>
        <strain evidence="12 13">DSM 24552</strain>
    </source>
</reference>
<evidence type="ECO:0000256" key="8">
    <source>
        <dbReference type="ARBA" id="ARBA00023145"/>
    </source>
</evidence>
<dbReference type="InterPro" id="IPR001353">
    <property type="entry name" value="Proteasome_sua/b"/>
</dbReference>
<dbReference type="Proteomes" id="UP000544110">
    <property type="component" value="Unassembled WGS sequence"/>
</dbReference>
<sequence length="283" mass="29716">MSGVSFPDQSPRLPAAYLTPGTSSFSDFLATQAPDLLPTRRSLPPGQAGELAPHGTTIVAATYPGGVVMAGDRRATMGNVIAQRDIEKVFPADEFSAVGIAGSAGLAVEMVRLFQTELEHYEKIEGTTLSMDGKANRLAALIRGNLGMAMQGLAVVPLFAGFDVAASQGRIFSYDVTGGRYEETAFHSVGSGSLFARGALKKLYREDLSEAEAVTAVVQALYDAADDDSATGGPDLARRIFPVVHTITAAGGRRLPDEEVADVADRVVASRMRRPDGPAASLT</sequence>
<accession>A0A7Y9RW12</accession>
<dbReference type="GO" id="GO:0019774">
    <property type="term" value="C:proteasome core complex, beta-subunit complex"/>
    <property type="evidence" value="ECO:0007669"/>
    <property type="project" value="UniProtKB-UniRule"/>
</dbReference>
<evidence type="ECO:0000256" key="3">
    <source>
        <dbReference type="ARBA" id="ARBA00022670"/>
    </source>
</evidence>
<dbReference type="GO" id="GO:0004298">
    <property type="term" value="F:threonine-type endopeptidase activity"/>
    <property type="evidence" value="ECO:0007669"/>
    <property type="project" value="UniProtKB-UniRule"/>
</dbReference>
<evidence type="ECO:0000256" key="9">
    <source>
        <dbReference type="HAMAP-Rule" id="MF_02113"/>
    </source>
</evidence>
<evidence type="ECO:0000256" key="10">
    <source>
        <dbReference type="NCBIfam" id="TIGR03690"/>
    </source>
</evidence>
<dbReference type="GO" id="GO:0005737">
    <property type="term" value="C:cytoplasm"/>
    <property type="evidence" value="ECO:0007669"/>
    <property type="project" value="UniProtKB-SubCell"/>
</dbReference>
<dbReference type="CDD" id="cd01906">
    <property type="entry name" value="proteasome_protease_HslV"/>
    <property type="match status" value="1"/>
</dbReference>
<dbReference type="GO" id="GO:0019941">
    <property type="term" value="P:modification-dependent protein catabolic process"/>
    <property type="evidence" value="ECO:0007669"/>
    <property type="project" value="UniProtKB-UniRule"/>
</dbReference>
<feature type="propeptide" id="PRO_5031637201" description="Removed in mature form; by autocatalysis" evidence="9">
    <location>
        <begin position="1"/>
        <end position="55"/>
    </location>
</feature>
<gene>
    <name evidence="9" type="primary">prcB</name>
    <name evidence="12" type="ORF">BJ989_002167</name>
</gene>
<dbReference type="PANTHER" id="PTHR32194:SF0">
    <property type="entry name" value="ATP-DEPENDENT PROTEASE SUBUNIT HSLV"/>
    <property type="match status" value="1"/>
</dbReference>
<dbReference type="UniPathway" id="UPA00997"/>
<dbReference type="Gene3D" id="3.60.20.10">
    <property type="entry name" value="Glutamine Phosphoribosylpyrophosphate, subunit 1, domain 1"/>
    <property type="match status" value="1"/>
</dbReference>
<keyword evidence="6 9" id="KW-0068">Autocatalytic cleavage</keyword>
<keyword evidence="7 9" id="KW-0647">Proteasome</keyword>
<feature type="active site" description="Nucleophile" evidence="9 11">
    <location>
        <position position="56"/>
    </location>
</feature>
<evidence type="ECO:0000256" key="2">
    <source>
        <dbReference type="ARBA" id="ARBA00022490"/>
    </source>
</evidence>
<keyword evidence="3 9" id="KW-0645">Protease</keyword>
<dbReference type="InterPro" id="IPR022483">
    <property type="entry name" value="PSB_actinobac"/>
</dbReference>
<keyword evidence="13" id="KW-1185">Reference proteome</keyword>
<dbReference type="AlphaFoldDB" id="A0A7Y9RW12"/>
<name>A0A7Y9RW12_9ACTN</name>
<comment type="function">
    <text evidence="9">Component of the proteasome core, a large protease complex with broad specificity involved in protein degradation.</text>
</comment>
<keyword evidence="8 9" id="KW-0865">Zymogen</keyword>
<dbReference type="EC" id="3.4.25.1" evidence="9 10"/>
<evidence type="ECO:0000256" key="7">
    <source>
        <dbReference type="ARBA" id="ARBA00022942"/>
    </source>
</evidence>
<feature type="chain" id="PRO_5031637202" description="Proteasome subunit beta" evidence="9">
    <location>
        <begin position="56"/>
        <end position="283"/>
    </location>
</feature>
<protein>
    <recommendedName>
        <fullName evidence="9 10">Proteasome subunit beta</fullName>
        <ecNumber evidence="9 10">3.4.25.1</ecNumber>
    </recommendedName>
    <alternativeName>
        <fullName evidence="9">20S proteasome beta subunit</fullName>
    </alternativeName>
    <alternativeName>
        <fullName evidence="9">Proteasome core protein PrcB</fullName>
    </alternativeName>
</protein>
<dbReference type="InterPro" id="IPR000243">
    <property type="entry name" value="Pept_T1A_subB"/>
</dbReference>
<comment type="subunit">
    <text evidence="9">The 20S proteasome core is composed of 14 alpha and 14 beta subunits that assemble into four stacked heptameric rings, resulting in a barrel-shaped structure. The two inner rings, each composed of seven catalytic beta subunits, are sandwiched by two outer rings, each composed of seven alpha subunits. The catalytic chamber with the active sites is on the inside of the barrel. Has a gated structure, the ends of the cylinder being occluded by the N-termini of the alpha-subunits. Is capped by the proteasome-associated ATPase, ARC.</text>
</comment>
<keyword evidence="5 9" id="KW-0378">Hydrolase</keyword>
<evidence type="ECO:0000313" key="13">
    <source>
        <dbReference type="Proteomes" id="UP000544110"/>
    </source>
</evidence>
<dbReference type="EMBL" id="JACCAC010000001">
    <property type="protein sequence ID" value="NYG55863.1"/>
    <property type="molecule type" value="Genomic_DNA"/>
</dbReference>
<comment type="caution">
    <text evidence="12">The sequence shown here is derived from an EMBL/GenBank/DDBJ whole genome shotgun (WGS) entry which is preliminary data.</text>
</comment>
<comment type="catalytic activity">
    <reaction evidence="1 9">
        <text>Cleavage of peptide bonds with very broad specificity.</text>
        <dbReference type="EC" id="3.4.25.1"/>
    </reaction>
</comment>
<dbReference type="FunFam" id="3.60.20.10:FF:000046">
    <property type="entry name" value="Proteasome subunit beta"/>
    <property type="match status" value="1"/>
</dbReference>
<comment type="subcellular location">
    <subcellularLocation>
        <location evidence="9">Cytoplasm</location>
    </subcellularLocation>
</comment>
<dbReference type="InterPro" id="IPR023333">
    <property type="entry name" value="Proteasome_suB-type"/>
</dbReference>
<comment type="activity regulation">
    <text evidence="9">The formation of the proteasomal ATPase ARC-20S proteasome complex, likely via the docking of the C-termini of ARC into the intersubunit pockets in the alpha-rings, may trigger opening of the gate for substrate entry. Interconversion between the open-gate and close-gate conformations leads to a dynamic regulation of the 20S proteasome proteolysis activity.</text>
</comment>
<dbReference type="PROSITE" id="PS51476">
    <property type="entry name" value="PROTEASOME_BETA_2"/>
    <property type="match status" value="1"/>
</dbReference>
<keyword evidence="2 9" id="KW-0963">Cytoplasm</keyword>
<comment type="similarity">
    <text evidence="9">Belongs to the peptidase T1B family.</text>
</comment>
<keyword evidence="4 9" id="KW-0888">Threonine protease</keyword>
<dbReference type="InterPro" id="IPR029055">
    <property type="entry name" value="Ntn_hydrolases_N"/>
</dbReference>
<dbReference type="PANTHER" id="PTHR32194">
    <property type="entry name" value="METALLOPROTEASE TLDD"/>
    <property type="match status" value="1"/>
</dbReference>
<evidence type="ECO:0000256" key="5">
    <source>
        <dbReference type="ARBA" id="ARBA00022801"/>
    </source>
</evidence>
<evidence type="ECO:0000313" key="12">
    <source>
        <dbReference type="EMBL" id="NYG55863.1"/>
    </source>
</evidence>
<dbReference type="NCBIfam" id="TIGR03690">
    <property type="entry name" value="20S_bact_beta"/>
    <property type="match status" value="1"/>
</dbReference>
<dbReference type="GO" id="GO:0010498">
    <property type="term" value="P:proteasomal protein catabolic process"/>
    <property type="evidence" value="ECO:0007669"/>
    <property type="project" value="UniProtKB-UniRule"/>
</dbReference>
<proteinExistence type="inferred from homology"/>
<evidence type="ECO:0000256" key="4">
    <source>
        <dbReference type="ARBA" id="ARBA00022698"/>
    </source>
</evidence>
<dbReference type="PRINTS" id="PR00141">
    <property type="entry name" value="PROTEASOME"/>
</dbReference>
<comment type="pathway">
    <text evidence="9">Protein degradation; proteasomal Pup-dependent pathway.</text>
</comment>
<organism evidence="12 13">
    <name type="scientific">Nocardioides perillae</name>
    <dbReference type="NCBI Taxonomy" id="1119534"/>
    <lineage>
        <taxon>Bacteria</taxon>
        <taxon>Bacillati</taxon>
        <taxon>Actinomycetota</taxon>
        <taxon>Actinomycetes</taxon>
        <taxon>Propionibacteriales</taxon>
        <taxon>Nocardioidaceae</taxon>
        <taxon>Nocardioides</taxon>
    </lineage>
</organism>
<evidence type="ECO:0000256" key="6">
    <source>
        <dbReference type="ARBA" id="ARBA00022813"/>
    </source>
</evidence>